<dbReference type="SUPFAM" id="SSF143865">
    <property type="entry name" value="CorA soluble domain-like"/>
    <property type="match status" value="1"/>
</dbReference>
<dbReference type="InterPro" id="IPR045863">
    <property type="entry name" value="CorA_TM1_TM2"/>
</dbReference>
<keyword evidence="4 6" id="KW-1133">Transmembrane helix</keyword>
<dbReference type="GO" id="GO:0016020">
    <property type="term" value="C:membrane"/>
    <property type="evidence" value="ECO:0007669"/>
    <property type="project" value="UniProtKB-SubCell"/>
</dbReference>
<dbReference type="Pfam" id="PF01544">
    <property type="entry name" value="CorA"/>
    <property type="match status" value="1"/>
</dbReference>
<reference evidence="7" key="1">
    <citation type="journal article" date="2015" name="Proc. Natl. Acad. Sci. U.S.A.">
        <title>Networks of energetic and metabolic interactions define dynamics in microbial communities.</title>
        <authorList>
            <person name="Embree M."/>
            <person name="Liu J.K."/>
            <person name="Al-Bassam M.M."/>
            <person name="Zengler K."/>
        </authorList>
    </citation>
    <scope>NUCLEOTIDE SEQUENCE</scope>
</reference>
<evidence type="ECO:0000256" key="5">
    <source>
        <dbReference type="ARBA" id="ARBA00023136"/>
    </source>
</evidence>
<evidence type="ECO:0000256" key="3">
    <source>
        <dbReference type="ARBA" id="ARBA00022692"/>
    </source>
</evidence>
<dbReference type="AlphaFoldDB" id="A0A0W8F4E5"/>
<dbReference type="Gene3D" id="1.20.58.340">
    <property type="entry name" value="Magnesium transport protein CorA, transmembrane region"/>
    <property type="match status" value="2"/>
</dbReference>
<dbReference type="InterPro" id="IPR047199">
    <property type="entry name" value="CorA-like"/>
</dbReference>
<dbReference type="SUPFAM" id="SSF144083">
    <property type="entry name" value="Magnesium transport protein CorA, transmembrane region"/>
    <property type="match status" value="1"/>
</dbReference>
<dbReference type="CDD" id="cd12827">
    <property type="entry name" value="EcCorA_ZntB-like_u2"/>
    <property type="match status" value="1"/>
</dbReference>
<evidence type="ECO:0000256" key="1">
    <source>
        <dbReference type="ARBA" id="ARBA00004141"/>
    </source>
</evidence>
<keyword evidence="5 6" id="KW-0472">Membrane</keyword>
<evidence type="ECO:0000313" key="7">
    <source>
        <dbReference type="EMBL" id="KUG15677.1"/>
    </source>
</evidence>
<accession>A0A0W8F4E5</accession>
<dbReference type="PANTHER" id="PTHR47891:SF2">
    <property type="entry name" value="MAGNESIUM AND COBALT TRANSPORTER"/>
    <property type="match status" value="1"/>
</dbReference>
<dbReference type="PANTHER" id="PTHR47891">
    <property type="entry name" value="TRANSPORTER-RELATED"/>
    <property type="match status" value="1"/>
</dbReference>
<feature type="transmembrane region" description="Helical" evidence="6">
    <location>
        <begin position="134"/>
        <end position="155"/>
    </location>
</feature>
<dbReference type="InterPro" id="IPR002523">
    <property type="entry name" value="MgTranspt_CorA/ZnTranspt_ZntB"/>
</dbReference>
<dbReference type="EMBL" id="LNQE01001540">
    <property type="protein sequence ID" value="KUG15677.1"/>
    <property type="molecule type" value="Genomic_DNA"/>
</dbReference>
<keyword evidence="3 6" id="KW-0812">Transmembrane</keyword>
<comment type="similarity">
    <text evidence="2">Belongs to the CorA metal ion transporter (MIT) (TC 1.A.35) family.</text>
</comment>
<sequence length="160" mass="18231">MTTAIENDLHRALRNVQLIRLLNMEKSLVFFITSLRSNALMLEKFNTSGCLRMNEDDRDIFEEVVIENKQAIEMANIYTSILSGMMDAFASIISNNLNVVIKLLTTVTIILMIPTLVASIYGMNVELPFQHSQFAFLIVIAFSIMVSILGIAVFWRKEFF</sequence>
<evidence type="ECO:0000256" key="2">
    <source>
        <dbReference type="ARBA" id="ARBA00009765"/>
    </source>
</evidence>
<comment type="subcellular location">
    <subcellularLocation>
        <location evidence="1">Membrane</location>
        <topology evidence="1">Multi-pass membrane protein</topology>
    </subcellularLocation>
</comment>
<dbReference type="GO" id="GO:0046873">
    <property type="term" value="F:metal ion transmembrane transporter activity"/>
    <property type="evidence" value="ECO:0007669"/>
    <property type="project" value="InterPro"/>
</dbReference>
<feature type="transmembrane region" description="Helical" evidence="6">
    <location>
        <begin position="99"/>
        <end position="122"/>
    </location>
</feature>
<evidence type="ECO:0000256" key="6">
    <source>
        <dbReference type="SAM" id="Phobius"/>
    </source>
</evidence>
<name>A0A0W8F4E5_9ZZZZ</name>
<gene>
    <name evidence="7" type="ORF">ASZ90_014671</name>
</gene>
<comment type="caution">
    <text evidence="7">The sequence shown here is derived from an EMBL/GenBank/DDBJ whole genome shotgun (WGS) entry which is preliminary data.</text>
</comment>
<organism evidence="7">
    <name type="scientific">hydrocarbon metagenome</name>
    <dbReference type="NCBI Taxonomy" id="938273"/>
    <lineage>
        <taxon>unclassified sequences</taxon>
        <taxon>metagenomes</taxon>
        <taxon>ecological metagenomes</taxon>
    </lineage>
</organism>
<evidence type="ECO:0000256" key="4">
    <source>
        <dbReference type="ARBA" id="ARBA00022989"/>
    </source>
</evidence>
<proteinExistence type="inferred from homology"/>
<protein>
    <submittedName>
        <fullName evidence="7">Magnesium and cobalt transport protein cora</fullName>
    </submittedName>
</protein>
<dbReference type="InterPro" id="IPR045861">
    <property type="entry name" value="CorA_cytoplasmic_dom"/>
</dbReference>